<dbReference type="Proteomes" id="UP001390339">
    <property type="component" value="Unassembled WGS sequence"/>
</dbReference>
<keyword evidence="3" id="KW-0539">Nucleus</keyword>
<comment type="caution">
    <text evidence="6">The sequence shown here is derived from an EMBL/GenBank/DDBJ whole genome shotgun (WGS) entry which is preliminary data.</text>
</comment>
<dbReference type="Pfam" id="PF04082">
    <property type="entry name" value="Fungal_trans"/>
    <property type="match status" value="1"/>
</dbReference>
<evidence type="ECO:0000313" key="7">
    <source>
        <dbReference type="Proteomes" id="UP001390339"/>
    </source>
</evidence>
<organism evidence="6 7">
    <name type="scientific">Apiospora arundinis</name>
    <dbReference type="NCBI Taxonomy" id="335852"/>
    <lineage>
        <taxon>Eukaryota</taxon>
        <taxon>Fungi</taxon>
        <taxon>Dikarya</taxon>
        <taxon>Ascomycota</taxon>
        <taxon>Pezizomycotina</taxon>
        <taxon>Sordariomycetes</taxon>
        <taxon>Xylariomycetidae</taxon>
        <taxon>Amphisphaeriales</taxon>
        <taxon>Apiosporaceae</taxon>
        <taxon>Apiospora</taxon>
    </lineage>
</organism>
<feature type="region of interest" description="Disordered" evidence="4">
    <location>
        <begin position="100"/>
        <end position="122"/>
    </location>
</feature>
<evidence type="ECO:0000313" key="6">
    <source>
        <dbReference type="EMBL" id="KAK8855934.1"/>
    </source>
</evidence>
<sequence>MATCHYSDTTLTTFMAPIDLLGYVSGHIVKHYRGSWTRKLRCSRTSPCSNCVSRGIACDLEHPVARMSNSSNDSNNPDNSEIISRLQRLESILAPQSDIRQSLDSQQHDTPESQPGQPVQPLPLALQHPIFNDQPGHIKIPGIQIVLRICPVAQITNMPTSRGINTRGPAPIAESESSRCIRLPPRPEAQLLLDKFTCIAPYIPYHARVSFLPSVLEQVYSAFLHQRQIPSGHLILLLSVIATATHFWTHNDNSNGLFPTPAVANDQAPLWVKALGDVLDIVRRTPGDSSIECVQGAICAEFVAARIDGLHASRVFSNIGLGLARDLGLHRIDHPSNAEFAITARAEIGRRIWWYICASDWDKAVRVGGMGEGIYSCHPRQMITRKPLHINDDQLFDGMSRDERPLSEPTTMSYFMQRIRLSEVSRSIVDRSPLSMAHTSGLSHDAVMAIDTELQTLINEVPAFYSMSERELIGIYRLSKQRAEVTIFQGMTIYLYLFLQRCKLHFPYLTSRPGGPEYYLSREICIKSARLIVQSELWQKSSSDHEAESRFKFTELLSGVFCACIILLVNLSVNPKSAEYDTQRDEVYRSFKIIEEAKNGSEASARFVDMLMQILQKHNEPRQDSAPTQPKQQQHQQAGASSLEEMALNKPNATAENGDRGKLAFPEAFSTQAEESGGDLDLNMVADEPLFGYGGDLSSFWDEFTQSFRQGNDVGGFDWDKIFAELDSSFV</sequence>
<dbReference type="InterPro" id="IPR050613">
    <property type="entry name" value="Sec_Metabolite_Reg"/>
</dbReference>
<dbReference type="InterPro" id="IPR001138">
    <property type="entry name" value="Zn2Cys6_DnaBD"/>
</dbReference>
<dbReference type="CDD" id="cd00067">
    <property type="entry name" value="GAL4"/>
    <property type="match status" value="1"/>
</dbReference>
<evidence type="ECO:0000259" key="5">
    <source>
        <dbReference type="Pfam" id="PF04082"/>
    </source>
</evidence>
<dbReference type="CDD" id="cd12148">
    <property type="entry name" value="fungal_TF_MHR"/>
    <property type="match status" value="1"/>
</dbReference>
<evidence type="ECO:0000256" key="3">
    <source>
        <dbReference type="ARBA" id="ARBA00023242"/>
    </source>
</evidence>
<comment type="subcellular location">
    <subcellularLocation>
        <location evidence="1">Nucleus</location>
    </subcellularLocation>
</comment>
<dbReference type="Gene3D" id="4.10.240.10">
    <property type="entry name" value="Zn(2)-C6 fungal-type DNA-binding domain"/>
    <property type="match status" value="1"/>
</dbReference>
<protein>
    <recommendedName>
        <fullName evidence="5">Xylanolytic transcriptional activator regulatory domain-containing protein</fullName>
    </recommendedName>
</protein>
<feature type="region of interest" description="Disordered" evidence="4">
    <location>
        <begin position="619"/>
        <end position="642"/>
    </location>
</feature>
<keyword evidence="7" id="KW-1185">Reference proteome</keyword>
<feature type="domain" description="Xylanolytic transcriptional activator regulatory" evidence="5">
    <location>
        <begin position="228"/>
        <end position="356"/>
    </location>
</feature>
<keyword evidence="2" id="KW-0479">Metal-binding</keyword>
<evidence type="ECO:0000256" key="4">
    <source>
        <dbReference type="SAM" id="MobiDB-lite"/>
    </source>
</evidence>
<dbReference type="EMBL" id="JAPCWZ010000007">
    <property type="protein sequence ID" value="KAK8855934.1"/>
    <property type="molecule type" value="Genomic_DNA"/>
</dbReference>
<accession>A0ABR2I0Q4</accession>
<name>A0ABR2I0Q4_9PEZI</name>
<reference evidence="6 7" key="1">
    <citation type="journal article" date="2024" name="IMA Fungus">
        <title>Apiospora arundinis, a panoply of carbohydrate-active enzymes and secondary metabolites.</title>
        <authorList>
            <person name="Sorensen T."/>
            <person name="Petersen C."/>
            <person name="Muurmann A.T."/>
            <person name="Christiansen J.V."/>
            <person name="Brundto M.L."/>
            <person name="Overgaard C.K."/>
            <person name="Boysen A.T."/>
            <person name="Wollenberg R.D."/>
            <person name="Larsen T.O."/>
            <person name="Sorensen J.L."/>
            <person name="Nielsen K.L."/>
            <person name="Sondergaard T.E."/>
        </authorList>
    </citation>
    <scope>NUCLEOTIDE SEQUENCE [LARGE SCALE GENOMIC DNA]</scope>
    <source>
        <strain evidence="6 7">AAU 773</strain>
    </source>
</reference>
<gene>
    <name evidence="6" type="ORF">PGQ11_011846</name>
</gene>
<evidence type="ECO:0000256" key="2">
    <source>
        <dbReference type="ARBA" id="ARBA00022723"/>
    </source>
</evidence>
<dbReference type="PANTHER" id="PTHR31001:SF90">
    <property type="entry name" value="CENTROMERE DNA-BINDING PROTEIN COMPLEX CBF3 SUBUNIT B"/>
    <property type="match status" value="1"/>
</dbReference>
<proteinExistence type="predicted"/>
<dbReference type="InterPro" id="IPR036864">
    <property type="entry name" value="Zn2-C6_fun-type_DNA-bd_sf"/>
</dbReference>
<dbReference type="InterPro" id="IPR007219">
    <property type="entry name" value="XnlR_reg_dom"/>
</dbReference>
<evidence type="ECO:0000256" key="1">
    <source>
        <dbReference type="ARBA" id="ARBA00004123"/>
    </source>
</evidence>
<dbReference type="PANTHER" id="PTHR31001">
    <property type="entry name" value="UNCHARACTERIZED TRANSCRIPTIONAL REGULATORY PROTEIN"/>
    <property type="match status" value="1"/>
</dbReference>